<keyword evidence="2" id="KW-0472">Membrane</keyword>
<dbReference type="PROSITE" id="PS51257">
    <property type="entry name" value="PROKAR_LIPOPROTEIN"/>
    <property type="match status" value="1"/>
</dbReference>
<feature type="transmembrane region" description="Helical" evidence="2">
    <location>
        <begin position="266"/>
        <end position="292"/>
    </location>
</feature>
<keyword evidence="3" id="KW-0732">Signal</keyword>
<feature type="chain" id="PRO_5032758039" description="DUF4349 domain-containing protein" evidence="3">
    <location>
        <begin position="29"/>
        <end position="303"/>
    </location>
</feature>
<keyword evidence="6" id="KW-1185">Reference proteome</keyword>
<accession>A0A840X8W3</accession>
<dbReference type="Pfam" id="PF14257">
    <property type="entry name" value="DUF4349"/>
    <property type="match status" value="1"/>
</dbReference>
<dbReference type="InterPro" id="IPR025645">
    <property type="entry name" value="DUF4349"/>
</dbReference>
<feature type="region of interest" description="Disordered" evidence="1">
    <location>
        <begin position="32"/>
        <end position="77"/>
    </location>
</feature>
<sequence>MSTPRLLPRPAGLLVVASLAALLLGGCAAVSESSDSGGMPGIGAPDFGEEAPVAEDGGGAGGDLDGEQSGDPDAGDRSIVTTGYLYLTVDAPLEAAADAVAIVERVGGRVDGRQEYAPRETSYSSDAGGAELVLRIPAARLTATLEDLKELGEVEELQLSSTDISREVQDIDARVEALRSSITRLLALQGQAGTVEDLIALETAISDRQAQLESYEAQQRLLADQVSLSTITLVLGSPEVAPPDEPNTFLTGLAAGWEALVGFGSVLLVIAGVLLPWLVALGLIGLIVLLIVRSVIRRRSAAS</sequence>
<reference evidence="5 6" key="1">
    <citation type="submission" date="2020-08" db="EMBL/GenBank/DDBJ databases">
        <title>Sequencing the genomes of 1000 actinobacteria strains.</title>
        <authorList>
            <person name="Klenk H.-P."/>
        </authorList>
    </citation>
    <scope>NUCLEOTIDE SEQUENCE [LARGE SCALE GENOMIC DNA]</scope>
    <source>
        <strain evidence="5 6">DSM 23889</strain>
    </source>
</reference>
<dbReference type="AlphaFoldDB" id="A0A840X8W3"/>
<feature type="domain" description="DUF4349" evidence="4">
    <location>
        <begin position="77"/>
        <end position="288"/>
    </location>
</feature>
<dbReference type="RefSeq" id="WP_165879063.1">
    <property type="nucleotide sequence ID" value="NZ_BAAANZ010000017.1"/>
</dbReference>
<evidence type="ECO:0000256" key="1">
    <source>
        <dbReference type="SAM" id="MobiDB-lite"/>
    </source>
</evidence>
<feature type="signal peptide" evidence="3">
    <location>
        <begin position="1"/>
        <end position="28"/>
    </location>
</feature>
<comment type="caution">
    <text evidence="5">The sequence shown here is derived from an EMBL/GenBank/DDBJ whole genome shotgun (WGS) entry which is preliminary data.</text>
</comment>
<evidence type="ECO:0000256" key="2">
    <source>
        <dbReference type="SAM" id="Phobius"/>
    </source>
</evidence>
<protein>
    <recommendedName>
        <fullName evidence="4">DUF4349 domain-containing protein</fullName>
    </recommendedName>
</protein>
<evidence type="ECO:0000256" key="3">
    <source>
        <dbReference type="SAM" id="SignalP"/>
    </source>
</evidence>
<evidence type="ECO:0000313" key="5">
    <source>
        <dbReference type="EMBL" id="MBB5617545.1"/>
    </source>
</evidence>
<evidence type="ECO:0000313" key="6">
    <source>
        <dbReference type="Proteomes" id="UP000552883"/>
    </source>
</evidence>
<keyword evidence="2" id="KW-1133">Transmembrane helix</keyword>
<organism evidence="5 6">
    <name type="scientific">Microcella frigidaquae</name>
    <dbReference type="NCBI Taxonomy" id="424758"/>
    <lineage>
        <taxon>Bacteria</taxon>
        <taxon>Bacillati</taxon>
        <taxon>Actinomycetota</taxon>
        <taxon>Actinomycetes</taxon>
        <taxon>Micrococcales</taxon>
        <taxon>Microbacteriaceae</taxon>
        <taxon>Microcella</taxon>
    </lineage>
</organism>
<name>A0A840X8W3_9MICO</name>
<gene>
    <name evidence="5" type="ORF">BJ959_001041</name>
</gene>
<keyword evidence="2" id="KW-0812">Transmembrane</keyword>
<evidence type="ECO:0000259" key="4">
    <source>
        <dbReference type="Pfam" id="PF14257"/>
    </source>
</evidence>
<dbReference type="Proteomes" id="UP000552883">
    <property type="component" value="Unassembled WGS sequence"/>
</dbReference>
<dbReference type="EMBL" id="JACHBS010000001">
    <property type="protein sequence ID" value="MBB5617545.1"/>
    <property type="molecule type" value="Genomic_DNA"/>
</dbReference>
<proteinExistence type="predicted"/>